<gene>
    <name evidence="5" type="ORF">G4L39_08300</name>
</gene>
<dbReference type="InterPro" id="IPR001503">
    <property type="entry name" value="Glyco_trans_10"/>
</dbReference>
<comment type="caution">
    <text evidence="5">The sequence shown here is derived from an EMBL/GenBank/DDBJ whole genome shotgun (WGS) entry which is preliminary data.</text>
</comment>
<evidence type="ECO:0000313" key="5">
    <source>
        <dbReference type="EMBL" id="NGO39398.1"/>
    </source>
</evidence>
<sequence>MNMDTPNATGPDRIRVKFLAKASREHNREAWLGRFPGGKPFWGRCEFIFDPDARAYDWLVVYDDLPSEPGRDIEPLACPRAHTLLITAEPSSIKVYGPHYVRQFGWVLTSQEPWALKHPRAIRCQPGLVWYYGATGHGDAVISPRGRYDAIVQNLPLNKTRLISTVCSTKRQRHTLHHQRVRFVEQLKAALPELDVYGHGWNYLPDKADALDPYRFHLAIENHRAPHHLTEKLADAFLGVCLPFYYGCPNYTDYFPAESVVPINIFDFEGSLEIIRRAIRDREDEKRRAALLESRRLYLERYWLFAQVARIIEERHPVSFAPPEPEGFIASRRRVRRASLAAAVSEFSRKGWTRVVSLLRPRY</sequence>
<evidence type="ECO:0000259" key="4">
    <source>
        <dbReference type="Pfam" id="PF00852"/>
    </source>
</evidence>
<dbReference type="SUPFAM" id="SSF53756">
    <property type="entry name" value="UDP-Glycosyltransferase/glycogen phosphorylase"/>
    <property type="match status" value="1"/>
</dbReference>
<dbReference type="InterPro" id="IPR038577">
    <property type="entry name" value="GT10-like_C_sf"/>
</dbReference>
<accession>A0A6M1RH57</accession>
<dbReference type="PANTHER" id="PTHR11929:SF194">
    <property type="entry name" value="ALPHA-(1,3)-FUCOSYLTRANSFERASE 10"/>
    <property type="match status" value="1"/>
</dbReference>
<dbReference type="PANTHER" id="PTHR11929">
    <property type="entry name" value="ALPHA- 1,3 -FUCOSYLTRANSFERASE"/>
    <property type="match status" value="1"/>
</dbReference>
<evidence type="ECO:0000256" key="1">
    <source>
        <dbReference type="ARBA" id="ARBA00008919"/>
    </source>
</evidence>
<evidence type="ECO:0000256" key="2">
    <source>
        <dbReference type="ARBA" id="ARBA00022676"/>
    </source>
</evidence>
<dbReference type="InterPro" id="IPR055270">
    <property type="entry name" value="Glyco_tran_10_C"/>
</dbReference>
<dbReference type="EMBL" id="JAAKYA010000053">
    <property type="protein sequence ID" value="NGO39398.1"/>
    <property type="molecule type" value="Genomic_DNA"/>
</dbReference>
<evidence type="ECO:0000256" key="3">
    <source>
        <dbReference type="ARBA" id="ARBA00022679"/>
    </source>
</evidence>
<dbReference type="GO" id="GO:0016020">
    <property type="term" value="C:membrane"/>
    <property type="evidence" value="ECO:0007669"/>
    <property type="project" value="InterPro"/>
</dbReference>
<keyword evidence="2" id="KW-0328">Glycosyltransferase</keyword>
<dbReference type="Pfam" id="PF00852">
    <property type="entry name" value="Glyco_transf_10"/>
    <property type="match status" value="1"/>
</dbReference>
<feature type="domain" description="Fucosyltransferase C-terminal" evidence="4">
    <location>
        <begin position="158"/>
        <end position="267"/>
    </location>
</feature>
<reference evidence="5 6" key="1">
    <citation type="submission" date="2020-02" db="EMBL/GenBank/DDBJ databases">
        <title>Draft genome sequence of Limisphaera ngatamarikiensis NGM72.4T, a thermophilic Verrucomicrobia grouped in subdivision 3.</title>
        <authorList>
            <person name="Carere C.R."/>
            <person name="Steen J."/>
            <person name="Hugenholtz P."/>
            <person name="Stott M.B."/>
        </authorList>
    </citation>
    <scope>NUCLEOTIDE SEQUENCE [LARGE SCALE GENOMIC DNA]</scope>
    <source>
        <strain evidence="5 6">NGM72.4</strain>
    </source>
</reference>
<evidence type="ECO:0000313" key="6">
    <source>
        <dbReference type="Proteomes" id="UP000477311"/>
    </source>
</evidence>
<dbReference type="AlphaFoldDB" id="A0A6M1RH57"/>
<keyword evidence="3 5" id="KW-0808">Transferase</keyword>
<dbReference type="Gene3D" id="3.40.50.11660">
    <property type="entry name" value="Glycosyl transferase family 10, C-terminal domain"/>
    <property type="match status" value="1"/>
</dbReference>
<proteinExistence type="inferred from homology"/>
<name>A0A6M1RH57_9BACT</name>
<protein>
    <submittedName>
        <fullName evidence="5">Glycosyltransferase</fullName>
    </submittedName>
</protein>
<keyword evidence="6" id="KW-1185">Reference proteome</keyword>
<comment type="similarity">
    <text evidence="1">Belongs to the glycosyltransferase 10 family.</text>
</comment>
<organism evidence="5 6">
    <name type="scientific">Limisphaera ngatamarikiensis</name>
    <dbReference type="NCBI Taxonomy" id="1324935"/>
    <lineage>
        <taxon>Bacteria</taxon>
        <taxon>Pseudomonadati</taxon>
        <taxon>Verrucomicrobiota</taxon>
        <taxon>Verrucomicrobiia</taxon>
        <taxon>Limisphaerales</taxon>
        <taxon>Limisphaeraceae</taxon>
        <taxon>Limisphaera</taxon>
    </lineage>
</organism>
<dbReference type="GO" id="GO:0046920">
    <property type="term" value="F:alpha-(1-&gt;3)-fucosyltransferase activity"/>
    <property type="evidence" value="ECO:0007669"/>
    <property type="project" value="TreeGrafter"/>
</dbReference>
<dbReference type="Proteomes" id="UP000477311">
    <property type="component" value="Unassembled WGS sequence"/>
</dbReference>